<accession>A0A9P6JHR9</accession>
<dbReference type="AlphaFoldDB" id="A0A9P6JHR9"/>
<evidence type="ECO:0000259" key="1">
    <source>
        <dbReference type="Pfam" id="PF20209"/>
    </source>
</evidence>
<feature type="non-terminal residue" evidence="2">
    <location>
        <position position="1"/>
    </location>
</feature>
<feature type="domain" description="DUF6570" evidence="1">
    <location>
        <begin position="99"/>
        <end position="158"/>
    </location>
</feature>
<sequence>FPPKPSSEKLLKKIINGFVADTSPAVFEEKECASCGILRPRRKMTPINKLSCQLNPLIVRGVTRRECRKESDSIEDLRGPVLDRNCNKICQYCLKYLKKGKKPPLSLASGFWIGDIPNELSSLTYAEKLLVARIQHNRCVIKVASGRYKMKANAIATP</sequence>
<dbReference type="InterPro" id="IPR046700">
    <property type="entry name" value="DUF6570"/>
</dbReference>
<feature type="non-terminal residue" evidence="2">
    <location>
        <position position="158"/>
    </location>
</feature>
<dbReference type="Proteomes" id="UP000807306">
    <property type="component" value="Unassembled WGS sequence"/>
</dbReference>
<evidence type="ECO:0000313" key="2">
    <source>
        <dbReference type="EMBL" id="KAF9521672.1"/>
    </source>
</evidence>
<evidence type="ECO:0000313" key="3">
    <source>
        <dbReference type="Proteomes" id="UP000807306"/>
    </source>
</evidence>
<protein>
    <recommendedName>
        <fullName evidence="1">DUF6570 domain-containing protein</fullName>
    </recommendedName>
</protein>
<dbReference type="Pfam" id="PF20209">
    <property type="entry name" value="DUF6570"/>
    <property type="match status" value="1"/>
</dbReference>
<reference evidence="2" key="1">
    <citation type="submission" date="2020-11" db="EMBL/GenBank/DDBJ databases">
        <authorList>
            <consortium name="DOE Joint Genome Institute"/>
            <person name="Ahrendt S."/>
            <person name="Riley R."/>
            <person name="Andreopoulos W."/>
            <person name="Labutti K."/>
            <person name="Pangilinan J."/>
            <person name="Ruiz-Duenas F.J."/>
            <person name="Barrasa J.M."/>
            <person name="Sanchez-Garcia M."/>
            <person name="Camarero S."/>
            <person name="Miyauchi S."/>
            <person name="Serrano A."/>
            <person name="Linde D."/>
            <person name="Babiker R."/>
            <person name="Drula E."/>
            <person name="Ayuso-Fernandez I."/>
            <person name="Pacheco R."/>
            <person name="Padilla G."/>
            <person name="Ferreira P."/>
            <person name="Barriuso J."/>
            <person name="Kellner H."/>
            <person name="Castanera R."/>
            <person name="Alfaro M."/>
            <person name="Ramirez L."/>
            <person name="Pisabarro A.G."/>
            <person name="Kuo A."/>
            <person name="Tritt A."/>
            <person name="Lipzen A."/>
            <person name="He G."/>
            <person name="Yan M."/>
            <person name="Ng V."/>
            <person name="Cullen D."/>
            <person name="Martin F."/>
            <person name="Rosso M.-N."/>
            <person name="Henrissat B."/>
            <person name="Hibbett D."/>
            <person name="Martinez A.T."/>
            <person name="Grigoriev I.V."/>
        </authorList>
    </citation>
    <scope>NUCLEOTIDE SEQUENCE</scope>
    <source>
        <strain evidence="2">CBS 506.95</strain>
    </source>
</reference>
<proteinExistence type="predicted"/>
<dbReference type="OrthoDB" id="3202965at2759"/>
<organism evidence="2 3">
    <name type="scientific">Crepidotus variabilis</name>
    <dbReference type="NCBI Taxonomy" id="179855"/>
    <lineage>
        <taxon>Eukaryota</taxon>
        <taxon>Fungi</taxon>
        <taxon>Dikarya</taxon>
        <taxon>Basidiomycota</taxon>
        <taxon>Agaricomycotina</taxon>
        <taxon>Agaricomycetes</taxon>
        <taxon>Agaricomycetidae</taxon>
        <taxon>Agaricales</taxon>
        <taxon>Agaricineae</taxon>
        <taxon>Crepidotaceae</taxon>
        <taxon>Crepidotus</taxon>
    </lineage>
</organism>
<gene>
    <name evidence="2" type="ORF">CPB83DRAFT_745553</name>
</gene>
<comment type="caution">
    <text evidence="2">The sequence shown here is derived from an EMBL/GenBank/DDBJ whole genome shotgun (WGS) entry which is preliminary data.</text>
</comment>
<name>A0A9P6JHR9_9AGAR</name>
<dbReference type="EMBL" id="MU158004">
    <property type="protein sequence ID" value="KAF9521672.1"/>
    <property type="molecule type" value="Genomic_DNA"/>
</dbReference>
<keyword evidence="3" id="KW-1185">Reference proteome</keyword>